<evidence type="ECO:0000313" key="1">
    <source>
        <dbReference type="EMBL" id="SVB12071.1"/>
    </source>
</evidence>
<name>A0A382BEZ6_9ZZZZ</name>
<accession>A0A382BEZ6</accession>
<dbReference type="AlphaFoldDB" id="A0A382BEZ6"/>
<protein>
    <submittedName>
        <fullName evidence="1">Uncharacterized protein</fullName>
    </submittedName>
</protein>
<gene>
    <name evidence="1" type="ORF">METZ01_LOCUS164925</name>
</gene>
<reference evidence="1" key="1">
    <citation type="submission" date="2018-05" db="EMBL/GenBank/DDBJ databases">
        <authorList>
            <person name="Lanie J.A."/>
            <person name="Ng W.-L."/>
            <person name="Kazmierczak K.M."/>
            <person name="Andrzejewski T.M."/>
            <person name="Davidsen T.M."/>
            <person name="Wayne K.J."/>
            <person name="Tettelin H."/>
            <person name="Glass J.I."/>
            <person name="Rusch D."/>
            <person name="Podicherti R."/>
            <person name="Tsui H.-C.T."/>
            <person name="Winkler M.E."/>
        </authorList>
    </citation>
    <scope>NUCLEOTIDE SEQUENCE</scope>
</reference>
<dbReference type="EMBL" id="UINC01029406">
    <property type="protein sequence ID" value="SVB12071.1"/>
    <property type="molecule type" value="Genomic_DNA"/>
</dbReference>
<proteinExistence type="predicted"/>
<sequence length="26" mass="2934">MYSDPNAPTKQLPHLLGYYGVKTKPD</sequence>
<organism evidence="1">
    <name type="scientific">marine metagenome</name>
    <dbReference type="NCBI Taxonomy" id="408172"/>
    <lineage>
        <taxon>unclassified sequences</taxon>
        <taxon>metagenomes</taxon>
        <taxon>ecological metagenomes</taxon>
    </lineage>
</organism>